<keyword evidence="4" id="KW-0406">Ion transport</keyword>
<keyword evidence="4" id="KW-0187">Copper transport</keyword>
<evidence type="ECO:0000313" key="5">
    <source>
        <dbReference type="Proteomes" id="UP000694865"/>
    </source>
</evidence>
<comment type="subcellular location">
    <subcellularLocation>
        <location evidence="4">Membrane</location>
        <topology evidence="4">Multi-pass membrane protein</topology>
    </subcellularLocation>
</comment>
<feature type="transmembrane region" description="Helical" evidence="4">
    <location>
        <begin position="14"/>
        <end position="34"/>
    </location>
</feature>
<evidence type="ECO:0000256" key="4">
    <source>
        <dbReference type="RuleBase" id="RU367022"/>
    </source>
</evidence>
<dbReference type="GeneID" id="102805056"/>
<comment type="similarity">
    <text evidence="4">Belongs to the copper transporter (Ctr) (TC 1.A.56) family. SLC31A subfamily.</text>
</comment>
<gene>
    <name evidence="6" type="primary">LOC102805056</name>
</gene>
<sequence length="142" mass="16301">MCDYSQCAMYWRAYTGWVGSCIVLALASVLYEGLKQFREWLAKKHMQRLSPKSNNSVGTSMTVAEITHIENQQSFTKSLIDPYHLMQTGLHFVQVTLSYALMLVVMTYSVWLFLSVVLGLTLGYYLFGWKRATTTDVNEHCH</sequence>
<evidence type="ECO:0000256" key="1">
    <source>
        <dbReference type="ARBA" id="ARBA00022692"/>
    </source>
</evidence>
<keyword evidence="4" id="KW-0186">Copper</keyword>
<proteinExistence type="inferred from homology"/>
<dbReference type="InterPro" id="IPR007274">
    <property type="entry name" value="Cop_transporter"/>
</dbReference>
<keyword evidence="4" id="KW-0813">Transport</keyword>
<protein>
    <recommendedName>
        <fullName evidence="4">Copper transport protein</fullName>
    </recommendedName>
</protein>
<dbReference type="PANTHER" id="PTHR12483:SF115">
    <property type="entry name" value="COPPER TRANSPORT PROTEIN"/>
    <property type="match status" value="1"/>
</dbReference>
<keyword evidence="2 4" id="KW-1133">Transmembrane helix</keyword>
<name>A0ABM0MFI4_SACKO</name>
<dbReference type="PANTHER" id="PTHR12483">
    <property type="entry name" value="SOLUTE CARRIER FAMILY 31 COPPER TRANSPORTERS"/>
    <property type="match status" value="1"/>
</dbReference>
<keyword evidence="5" id="KW-1185">Reference proteome</keyword>
<keyword evidence="1 4" id="KW-0812">Transmembrane</keyword>
<feature type="transmembrane region" description="Helical" evidence="4">
    <location>
        <begin position="108"/>
        <end position="127"/>
    </location>
</feature>
<keyword evidence="3 4" id="KW-0472">Membrane</keyword>
<dbReference type="Proteomes" id="UP000694865">
    <property type="component" value="Unplaced"/>
</dbReference>
<accession>A0ABM0MFI4</accession>
<dbReference type="Pfam" id="PF04145">
    <property type="entry name" value="Ctr"/>
    <property type="match status" value="1"/>
</dbReference>
<evidence type="ECO:0000256" key="3">
    <source>
        <dbReference type="ARBA" id="ARBA00023136"/>
    </source>
</evidence>
<dbReference type="RefSeq" id="XP_006818775.1">
    <property type="nucleotide sequence ID" value="XM_006818712.1"/>
</dbReference>
<organism evidence="5 6">
    <name type="scientific">Saccoglossus kowalevskii</name>
    <name type="common">Acorn worm</name>
    <dbReference type="NCBI Taxonomy" id="10224"/>
    <lineage>
        <taxon>Eukaryota</taxon>
        <taxon>Metazoa</taxon>
        <taxon>Hemichordata</taxon>
        <taxon>Enteropneusta</taxon>
        <taxon>Harrimaniidae</taxon>
        <taxon>Saccoglossus</taxon>
    </lineage>
</organism>
<evidence type="ECO:0000313" key="6">
    <source>
        <dbReference type="RefSeq" id="XP_006818775.1"/>
    </source>
</evidence>
<reference evidence="6" key="1">
    <citation type="submission" date="2025-08" db="UniProtKB">
        <authorList>
            <consortium name="RefSeq"/>
        </authorList>
    </citation>
    <scope>IDENTIFICATION</scope>
    <source>
        <tissue evidence="6">Testes</tissue>
    </source>
</reference>
<evidence type="ECO:0000256" key="2">
    <source>
        <dbReference type="ARBA" id="ARBA00022989"/>
    </source>
</evidence>